<dbReference type="GO" id="GO:0005886">
    <property type="term" value="C:plasma membrane"/>
    <property type="evidence" value="ECO:0007669"/>
    <property type="project" value="TreeGrafter"/>
</dbReference>
<dbReference type="InterPro" id="IPR001460">
    <property type="entry name" value="PCN-bd_Tpept"/>
</dbReference>
<feature type="domain" description="Penicillin-binding protein transpeptidase" evidence="1">
    <location>
        <begin position="155"/>
        <end position="483"/>
    </location>
</feature>
<evidence type="ECO:0000313" key="4">
    <source>
        <dbReference type="Proteomes" id="UP000008495"/>
    </source>
</evidence>
<evidence type="ECO:0000259" key="2">
    <source>
        <dbReference type="Pfam" id="PF21922"/>
    </source>
</evidence>
<comment type="caution">
    <text evidence="3">The sequence shown here is derived from an EMBL/GenBank/DDBJ whole genome shotgun (WGS) entry which is preliminary data.</text>
</comment>
<dbReference type="GO" id="GO:0071555">
    <property type="term" value="P:cell wall organization"/>
    <property type="evidence" value="ECO:0007669"/>
    <property type="project" value="TreeGrafter"/>
</dbReference>
<dbReference type="GO" id="GO:0008658">
    <property type="term" value="F:penicillin binding"/>
    <property type="evidence" value="ECO:0007669"/>
    <property type="project" value="InterPro"/>
</dbReference>
<reference evidence="3 4" key="1">
    <citation type="submission" date="2012-08" db="EMBL/GenBank/DDBJ databases">
        <title>Whole genome shotgun sequence of Austwickia chelonae NBRC 105200.</title>
        <authorList>
            <person name="Yoshida I."/>
            <person name="Hosoyama A."/>
            <person name="Tsuchikane K."/>
            <person name="Katsumata H."/>
            <person name="Ando Y."/>
            <person name="Ohji S."/>
            <person name="Hamada M."/>
            <person name="Tamura T."/>
            <person name="Yamazoe A."/>
            <person name="Yamazaki S."/>
            <person name="Fujita N."/>
        </authorList>
    </citation>
    <scope>NUCLEOTIDE SEQUENCE [LARGE SCALE GENOMIC DNA]</scope>
    <source>
        <strain evidence="3 4">NBRC 105200</strain>
    </source>
</reference>
<evidence type="ECO:0000259" key="1">
    <source>
        <dbReference type="Pfam" id="PF00905"/>
    </source>
</evidence>
<dbReference type="SUPFAM" id="SSF56601">
    <property type="entry name" value="beta-lactamase/transpeptidase-like"/>
    <property type="match status" value="1"/>
</dbReference>
<dbReference type="InterPro" id="IPR054120">
    <property type="entry name" value="PBPA_dimer"/>
</dbReference>
<dbReference type="PANTHER" id="PTHR30627:SF24">
    <property type="entry name" value="PENICILLIN-BINDING PROTEIN 4B"/>
    <property type="match status" value="1"/>
</dbReference>
<dbReference type="Gene3D" id="3.40.710.10">
    <property type="entry name" value="DD-peptidase/beta-lactamase superfamily"/>
    <property type="match status" value="1"/>
</dbReference>
<accession>K6VA41</accession>
<sequence>MNAPIRRLSVLVAGMFALLLVFGSWVQYADAKTLRDSKGNRRTLLSAYEQERGAILVDQTQIARSDKNDGNIKFKRSYPQGPLYGHLTGWFSLGYGANALELTNNELLSGQSDALFYRRLGDLLTGKRPAGVNLELTIDPKAQQAADKALGNRRGAIVALDPKTGAILAMVSHPHYDPNTIATLDGSSAQKAWKSLNTDASKPLVNRAIAGDLYPAGSVFKVITAAAGMAQGRDENSKLTGVAQLPIPQTSVKLPNDWRGPCGSGEVTMTEAMAMSCNTAFAQLGLDMGADAFKAQAKKFGVGEKLSIPMKVTPSTTGVMDTPPKIAYTAIGQQDVHVTPLQIAMVAAGVANKGSVMKPYLVRQTRGSGLDVIDTTKPQEYSRATTEPIAAALNRMMVQVTESPVGTGAAARIPGVKVAGKSGTAENHDAQGRALAPHAWFMSFAPADDPKVAVAVLVENGGLPAPGPGPSFNAAPLAQEVMKAVINR</sequence>
<dbReference type="InterPro" id="IPR050515">
    <property type="entry name" value="Beta-lactam/transpept"/>
</dbReference>
<proteinExistence type="predicted"/>
<dbReference type="RefSeq" id="WP_006503850.1">
    <property type="nucleotide sequence ID" value="NZ_BAGZ01000018.1"/>
</dbReference>
<dbReference type="Pfam" id="PF00905">
    <property type="entry name" value="Transpeptidase"/>
    <property type="match status" value="1"/>
</dbReference>
<dbReference type="GO" id="GO:0071972">
    <property type="term" value="F:peptidoglycan L,D-transpeptidase activity"/>
    <property type="evidence" value="ECO:0007669"/>
    <property type="project" value="TreeGrafter"/>
</dbReference>
<keyword evidence="4" id="KW-1185">Reference proteome</keyword>
<dbReference type="PANTHER" id="PTHR30627">
    <property type="entry name" value="PEPTIDOGLYCAN D,D-TRANSPEPTIDASE"/>
    <property type="match status" value="1"/>
</dbReference>
<dbReference type="Proteomes" id="UP000008495">
    <property type="component" value="Unassembled WGS sequence"/>
</dbReference>
<dbReference type="AlphaFoldDB" id="K6VA41"/>
<evidence type="ECO:0000313" key="3">
    <source>
        <dbReference type="EMBL" id="GAB79093.1"/>
    </source>
</evidence>
<feature type="domain" description="Penicillin binding protein A dimerisation" evidence="2">
    <location>
        <begin position="52"/>
        <end position="133"/>
    </location>
</feature>
<dbReference type="InterPro" id="IPR012338">
    <property type="entry name" value="Beta-lactam/transpept-like"/>
</dbReference>
<dbReference type="Gene3D" id="3.90.1310.10">
    <property type="entry name" value="Penicillin-binding protein 2a (Domain 2)"/>
    <property type="match status" value="1"/>
</dbReference>
<organism evidence="3 4">
    <name type="scientific">Austwickia chelonae NBRC 105200</name>
    <dbReference type="NCBI Taxonomy" id="1184607"/>
    <lineage>
        <taxon>Bacteria</taxon>
        <taxon>Bacillati</taxon>
        <taxon>Actinomycetota</taxon>
        <taxon>Actinomycetes</taxon>
        <taxon>Micrococcales</taxon>
        <taxon>Dermatophilaceae</taxon>
        <taxon>Austwickia</taxon>
    </lineage>
</organism>
<dbReference type="OrthoDB" id="9766847at2"/>
<dbReference type="STRING" id="100225.SAMN05421595_2954"/>
<dbReference type="eggNOG" id="COG0768">
    <property type="taxonomic scope" value="Bacteria"/>
</dbReference>
<gene>
    <name evidence="3" type="primary">pbpA</name>
    <name evidence="3" type="ORF">AUCHE_18_00940</name>
</gene>
<dbReference type="Pfam" id="PF21922">
    <property type="entry name" value="PBP_dimer_2"/>
    <property type="match status" value="1"/>
</dbReference>
<dbReference type="EMBL" id="BAGZ01000018">
    <property type="protein sequence ID" value="GAB79093.1"/>
    <property type="molecule type" value="Genomic_DNA"/>
</dbReference>
<name>K6VA41_9MICO</name>
<protein>
    <submittedName>
        <fullName evidence="3">Penicillin-binding protein PbpA</fullName>
    </submittedName>
</protein>